<dbReference type="OrthoDB" id="9763453at2"/>
<keyword evidence="4 7" id="KW-0808">Transferase</keyword>
<organism evidence="9 10">
    <name type="scientific">Marivivens niveibacter</name>
    <dbReference type="NCBI Taxonomy" id="1930667"/>
    <lineage>
        <taxon>Bacteria</taxon>
        <taxon>Pseudomonadati</taxon>
        <taxon>Pseudomonadota</taxon>
        <taxon>Alphaproteobacteria</taxon>
        <taxon>Rhodobacterales</taxon>
        <taxon>Paracoccaceae</taxon>
        <taxon>Marivivens group</taxon>
        <taxon>Marivivens</taxon>
    </lineage>
</organism>
<dbReference type="PANTHER" id="PTHR46383">
    <property type="entry name" value="ASPARTATE AMINOTRANSFERASE"/>
    <property type="match status" value="1"/>
</dbReference>
<evidence type="ECO:0000256" key="2">
    <source>
        <dbReference type="ARBA" id="ARBA00007441"/>
    </source>
</evidence>
<comment type="caution">
    <text evidence="9">The sequence shown here is derived from an EMBL/GenBank/DDBJ whole genome shotgun (WGS) entry which is preliminary data.</text>
</comment>
<evidence type="ECO:0000256" key="5">
    <source>
        <dbReference type="ARBA" id="ARBA00022898"/>
    </source>
</evidence>
<comment type="similarity">
    <text evidence="2 7">Belongs to the class-I pyridoxal-phosphate-dependent aminotransferase family.</text>
</comment>
<reference evidence="9 10" key="1">
    <citation type="submission" date="2016-12" db="EMBL/GenBank/DDBJ databases">
        <title>The draft genome sequence of HSLHS2.</title>
        <authorList>
            <person name="Hu D."/>
            <person name="Wang L."/>
            <person name="Shao Z."/>
        </authorList>
    </citation>
    <scope>NUCLEOTIDE SEQUENCE [LARGE SCALE GENOMIC DNA]</scope>
    <source>
        <strain evidence="9">MCCC 1A06712</strain>
    </source>
</reference>
<evidence type="ECO:0000259" key="8">
    <source>
        <dbReference type="Pfam" id="PF00155"/>
    </source>
</evidence>
<dbReference type="InterPro" id="IPR004838">
    <property type="entry name" value="NHTrfase_class1_PyrdxlP-BS"/>
</dbReference>
<dbReference type="Gene3D" id="3.40.640.10">
    <property type="entry name" value="Type I PLP-dependent aspartate aminotransferase-like (Major domain)"/>
    <property type="match status" value="1"/>
</dbReference>
<dbReference type="GO" id="GO:0006520">
    <property type="term" value="P:amino acid metabolic process"/>
    <property type="evidence" value="ECO:0007669"/>
    <property type="project" value="InterPro"/>
</dbReference>
<dbReference type="SUPFAM" id="SSF53383">
    <property type="entry name" value="PLP-dependent transferases"/>
    <property type="match status" value="1"/>
</dbReference>
<keyword evidence="5" id="KW-0663">Pyridoxal phosphate</keyword>
<evidence type="ECO:0000256" key="7">
    <source>
        <dbReference type="RuleBase" id="RU000481"/>
    </source>
</evidence>
<dbReference type="AlphaFoldDB" id="A0A251WVZ5"/>
<dbReference type="EC" id="2.6.1.-" evidence="7"/>
<keyword evidence="10" id="KW-1185">Reference proteome</keyword>
<dbReference type="InterPro" id="IPR050596">
    <property type="entry name" value="AspAT/PAT-like"/>
</dbReference>
<dbReference type="RefSeq" id="WP_086451919.1">
    <property type="nucleotide sequence ID" value="NZ_MSPP01000004.1"/>
</dbReference>
<gene>
    <name evidence="9" type="ORF">BVC71_11985</name>
</gene>
<feature type="domain" description="Aminotransferase class I/classII large" evidence="8">
    <location>
        <begin position="30"/>
        <end position="372"/>
    </location>
</feature>
<protein>
    <recommendedName>
        <fullName evidence="7">Aminotransferase</fullName>
        <ecNumber evidence="7">2.6.1.-</ecNumber>
    </recommendedName>
</protein>
<evidence type="ECO:0000256" key="1">
    <source>
        <dbReference type="ARBA" id="ARBA00001933"/>
    </source>
</evidence>
<dbReference type="PROSITE" id="PS00105">
    <property type="entry name" value="AA_TRANSFER_CLASS_1"/>
    <property type="match status" value="1"/>
</dbReference>
<comment type="catalytic activity">
    <reaction evidence="6">
        <text>L-aspartate + 2-oxoglutarate = oxaloacetate + L-glutamate</text>
        <dbReference type="Rhea" id="RHEA:21824"/>
        <dbReference type="ChEBI" id="CHEBI:16452"/>
        <dbReference type="ChEBI" id="CHEBI:16810"/>
        <dbReference type="ChEBI" id="CHEBI:29985"/>
        <dbReference type="ChEBI" id="CHEBI:29991"/>
        <dbReference type="EC" id="2.6.1.1"/>
    </reaction>
</comment>
<dbReference type="Pfam" id="PF00155">
    <property type="entry name" value="Aminotran_1_2"/>
    <property type="match status" value="1"/>
</dbReference>
<evidence type="ECO:0000256" key="3">
    <source>
        <dbReference type="ARBA" id="ARBA00022576"/>
    </source>
</evidence>
<evidence type="ECO:0000256" key="6">
    <source>
        <dbReference type="ARBA" id="ARBA00049185"/>
    </source>
</evidence>
<sequence length="382" mass="41812">MRVSRRSAVDPFIVMDVMESARKAEAAGRHIIHMEVGQPSTGAPQAALDRLARDMAEGPLGYTVALGMPELRSRIAQHYGEWYDVDLNPDRVVVTAGASGAFLLAFTALFDTGDRVGLGAPCYPSYRQILRSFDINAVDIPTIYDAKFQPVPADVAQYDLKGLIVASPANPTGTMLGRSELKSLSDACNAHDTSLISDEIYHGLDYGTPAVTAVSVTDDVYVVNSFSKYFSMTGWRVGWMVVPEDHVRVVERIAQNQFICPSHAAQRLALYSMDCREELQSNVDVYAANRKAMIEGLPKAGFSVFAPPDGAFYVYADVSAYTDDSLSFAAEILDQAGVAVTPGLDFDGADGHKWIRFSYARAHEDILEGLRRLTEFMAQRTT</sequence>
<accession>A0A251WVZ5</accession>
<dbReference type="InterPro" id="IPR004839">
    <property type="entry name" value="Aminotransferase_I/II_large"/>
</dbReference>
<evidence type="ECO:0000313" key="10">
    <source>
        <dbReference type="Proteomes" id="UP000194664"/>
    </source>
</evidence>
<dbReference type="Proteomes" id="UP000194664">
    <property type="component" value="Unassembled WGS sequence"/>
</dbReference>
<proteinExistence type="inferred from homology"/>
<dbReference type="GO" id="GO:0004069">
    <property type="term" value="F:L-aspartate:2-oxoglutarate aminotransferase activity"/>
    <property type="evidence" value="ECO:0007669"/>
    <property type="project" value="UniProtKB-EC"/>
</dbReference>
<dbReference type="InterPro" id="IPR015421">
    <property type="entry name" value="PyrdxlP-dep_Trfase_major"/>
</dbReference>
<dbReference type="PRINTS" id="PR00753">
    <property type="entry name" value="ACCSYNTHASE"/>
</dbReference>
<dbReference type="PANTHER" id="PTHR46383:SF2">
    <property type="entry name" value="AMINOTRANSFERASE"/>
    <property type="match status" value="1"/>
</dbReference>
<evidence type="ECO:0000256" key="4">
    <source>
        <dbReference type="ARBA" id="ARBA00022679"/>
    </source>
</evidence>
<dbReference type="GO" id="GO:0030170">
    <property type="term" value="F:pyridoxal phosphate binding"/>
    <property type="evidence" value="ECO:0007669"/>
    <property type="project" value="InterPro"/>
</dbReference>
<keyword evidence="3 7" id="KW-0032">Aminotransferase</keyword>
<evidence type="ECO:0000313" key="9">
    <source>
        <dbReference type="EMBL" id="OUD08649.1"/>
    </source>
</evidence>
<comment type="cofactor">
    <cofactor evidence="1 7">
        <name>pyridoxal 5'-phosphate</name>
        <dbReference type="ChEBI" id="CHEBI:597326"/>
    </cofactor>
</comment>
<dbReference type="InterPro" id="IPR015424">
    <property type="entry name" value="PyrdxlP-dep_Trfase"/>
</dbReference>
<dbReference type="EMBL" id="MSPP01000004">
    <property type="protein sequence ID" value="OUD08649.1"/>
    <property type="molecule type" value="Genomic_DNA"/>
</dbReference>
<dbReference type="CDD" id="cd00609">
    <property type="entry name" value="AAT_like"/>
    <property type="match status" value="1"/>
</dbReference>
<name>A0A251WVZ5_9RHOB</name>